<dbReference type="OrthoDB" id="1109239at2"/>
<dbReference type="RefSeq" id="WP_099149663.1">
    <property type="nucleotide sequence ID" value="NZ_PDUD01000013.1"/>
</dbReference>
<evidence type="ECO:0000256" key="7">
    <source>
        <dbReference type="ARBA" id="ARBA00023136"/>
    </source>
</evidence>
<reference evidence="14 15" key="1">
    <citation type="submission" date="2017-10" db="EMBL/GenBank/DDBJ databases">
        <title>The draft genome sequence of Lewinella nigricans NBRC 102662.</title>
        <authorList>
            <person name="Wang K."/>
        </authorList>
    </citation>
    <scope>NUCLEOTIDE SEQUENCE [LARGE SCALE GENOMIC DNA]</scope>
    <source>
        <strain evidence="14 15">NBRC 102662</strain>
    </source>
</reference>
<keyword evidence="4 10" id="KW-0812">Transmembrane</keyword>
<evidence type="ECO:0000256" key="2">
    <source>
        <dbReference type="ARBA" id="ARBA00022448"/>
    </source>
</evidence>
<keyword evidence="7 10" id="KW-0472">Membrane</keyword>
<evidence type="ECO:0000256" key="11">
    <source>
        <dbReference type="RuleBase" id="RU003357"/>
    </source>
</evidence>
<protein>
    <recommendedName>
        <fullName evidence="16">TonB-dependent receptor</fullName>
    </recommendedName>
</protein>
<keyword evidence="9 10" id="KW-0998">Cell outer membrane</keyword>
<keyword evidence="3 10" id="KW-1134">Transmembrane beta strand</keyword>
<name>A0A2D0NEJ0_FLAN2</name>
<keyword evidence="15" id="KW-1185">Reference proteome</keyword>
<sequence length="898" mass="98211">MSNLPFLKHFFSLSGFLLLFILGPVRTVAQTEIRGIVSDNVNGIALAGARIEIPGTTTETESEPDGTFSLNIREKLPIKIAVTHGGYELKEINIIAATDNLLVSMVPGALVGQELLVTGTRRQEKVQEAPSSIDYIEQEELLQDAVMNPFLSLRTKMGLDVVQAGVNSGNITLRGRSDIFNSESFAMLDYRNLILPGLGILYYSQQPIDPIDLDRIEVVKGPGSALYVPGLEAGIVHFLSISPFDKQGTSVSVGAGTRNTFLASLRHAGTWDNGRFGYKLTAHYRRARDWEIDSTDAVEAQHLAGFQPQIRSSLTGNLITDNIPDYNVESMGLTGTLAYRPNANTTLTAVGGWAVGKGIFRTAQGEGYTKAPRPFGQLRVQTGGFFGQVFYSYQDGRDGNSYLYTTGLTNITESHQVEGQMQYSLPIKKEGTSLVLGMDYRLNSIDSKKTVHGRWEDDDNYTVAGVYGQSEIRINPRFDLVAAARVDHFVPLKSSFFSPRLALVFKPSPKHTVRATFNRAFGAPTALNLFADLPLANQGAFAAYLLGGVDEVSFNHPQTSSFLPGVGASDGIGLDLQPLYGLITGILQQQQALPQSVIDYLGAQTGLVNGFSNGVLSQLPLNRPKLKLSSSHVYEIGYKGLVEDKLSIAVDLYYNRRKNVVSAPFQASPLVFQPTLASDLAGALEQQLNRDELEQMGLTPEAVATIYASVAEGIAFNGETGQPNPLGLIESDQSPAYFPIPTLDFAYYNIKSIDYWGLDIGTRYFFPGNWSAYANLSWLSQNLFEDVPVGEGESSSTTDFSLNVPATKIKVGVELDQEFGWNGFIGLRYQSKWQSINGALWTGPVDAFVMTDLGVGYAFRNKVSVSATMTNALKENYRAFYGAPKIGRQLIAKMYYDF</sequence>
<dbReference type="Pfam" id="PF13715">
    <property type="entry name" value="CarbopepD_reg_2"/>
    <property type="match status" value="1"/>
</dbReference>
<accession>A0A2D0NEJ0</accession>
<dbReference type="InterPro" id="IPR012910">
    <property type="entry name" value="Plug_dom"/>
</dbReference>
<dbReference type="Pfam" id="PF07715">
    <property type="entry name" value="Plug"/>
    <property type="match status" value="1"/>
</dbReference>
<dbReference type="PANTHER" id="PTHR30069:SF29">
    <property type="entry name" value="HEMOGLOBIN AND HEMOGLOBIN-HAPTOGLOBIN-BINDING PROTEIN 1-RELATED"/>
    <property type="match status" value="1"/>
</dbReference>
<dbReference type="InterPro" id="IPR000531">
    <property type="entry name" value="Beta-barrel_TonB"/>
</dbReference>
<keyword evidence="5" id="KW-0732">Signal</keyword>
<comment type="caution">
    <text evidence="14">The sequence shown here is derived from an EMBL/GenBank/DDBJ whole genome shotgun (WGS) entry which is preliminary data.</text>
</comment>
<evidence type="ECO:0000256" key="6">
    <source>
        <dbReference type="ARBA" id="ARBA00023077"/>
    </source>
</evidence>
<dbReference type="SUPFAM" id="SSF49464">
    <property type="entry name" value="Carboxypeptidase regulatory domain-like"/>
    <property type="match status" value="1"/>
</dbReference>
<dbReference type="GO" id="GO:0015344">
    <property type="term" value="F:siderophore uptake transmembrane transporter activity"/>
    <property type="evidence" value="ECO:0007669"/>
    <property type="project" value="TreeGrafter"/>
</dbReference>
<dbReference type="Proteomes" id="UP000223913">
    <property type="component" value="Unassembled WGS sequence"/>
</dbReference>
<dbReference type="PANTHER" id="PTHR30069">
    <property type="entry name" value="TONB-DEPENDENT OUTER MEMBRANE RECEPTOR"/>
    <property type="match status" value="1"/>
</dbReference>
<keyword evidence="2 10" id="KW-0813">Transport</keyword>
<dbReference type="Pfam" id="PF00593">
    <property type="entry name" value="TonB_dep_Rec_b-barrel"/>
    <property type="match status" value="1"/>
</dbReference>
<dbReference type="InterPro" id="IPR039426">
    <property type="entry name" value="TonB-dep_rcpt-like"/>
</dbReference>
<evidence type="ECO:0008006" key="16">
    <source>
        <dbReference type="Google" id="ProtNLM"/>
    </source>
</evidence>
<organism evidence="14 15">
    <name type="scientific">Flavilitoribacter nigricans (strain ATCC 23147 / DSM 23189 / NBRC 102662 / NCIMB 1420 / SS-2)</name>
    <name type="common">Lewinella nigricans</name>
    <dbReference type="NCBI Taxonomy" id="1122177"/>
    <lineage>
        <taxon>Bacteria</taxon>
        <taxon>Pseudomonadati</taxon>
        <taxon>Bacteroidota</taxon>
        <taxon>Saprospiria</taxon>
        <taxon>Saprospirales</taxon>
        <taxon>Lewinellaceae</taxon>
        <taxon>Flavilitoribacter</taxon>
    </lineage>
</organism>
<evidence type="ECO:0000256" key="10">
    <source>
        <dbReference type="PROSITE-ProRule" id="PRU01360"/>
    </source>
</evidence>
<evidence type="ECO:0000256" key="4">
    <source>
        <dbReference type="ARBA" id="ARBA00022692"/>
    </source>
</evidence>
<dbReference type="GO" id="GO:0044718">
    <property type="term" value="P:siderophore transmembrane transport"/>
    <property type="evidence" value="ECO:0007669"/>
    <property type="project" value="TreeGrafter"/>
</dbReference>
<keyword evidence="8" id="KW-0675">Receptor</keyword>
<comment type="similarity">
    <text evidence="10 11">Belongs to the TonB-dependent receptor family.</text>
</comment>
<dbReference type="Gene3D" id="2.60.40.1120">
    <property type="entry name" value="Carboxypeptidase-like, regulatory domain"/>
    <property type="match status" value="1"/>
</dbReference>
<evidence type="ECO:0000256" key="9">
    <source>
        <dbReference type="ARBA" id="ARBA00023237"/>
    </source>
</evidence>
<dbReference type="InterPro" id="IPR036942">
    <property type="entry name" value="Beta-barrel_TonB_sf"/>
</dbReference>
<dbReference type="PROSITE" id="PS52016">
    <property type="entry name" value="TONB_DEPENDENT_REC_3"/>
    <property type="match status" value="1"/>
</dbReference>
<feature type="domain" description="TonB-dependent receptor-like beta-barrel" evidence="12">
    <location>
        <begin position="329"/>
        <end position="871"/>
    </location>
</feature>
<evidence type="ECO:0000313" key="14">
    <source>
        <dbReference type="EMBL" id="PHN06912.1"/>
    </source>
</evidence>
<dbReference type="InterPro" id="IPR008969">
    <property type="entry name" value="CarboxyPept-like_regulatory"/>
</dbReference>
<dbReference type="GO" id="GO:0009279">
    <property type="term" value="C:cell outer membrane"/>
    <property type="evidence" value="ECO:0007669"/>
    <property type="project" value="UniProtKB-SubCell"/>
</dbReference>
<dbReference type="SUPFAM" id="SSF56935">
    <property type="entry name" value="Porins"/>
    <property type="match status" value="1"/>
</dbReference>
<evidence type="ECO:0000256" key="5">
    <source>
        <dbReference type="ARBA" id="ARBA00022729"/>
    </source>
</evidence>
<dbReference type="InterPro" id="IPR037066">
    <property type="entry name" value="Plug_dom_sf"/>
</dbReference>
<comment type="subcellular location">
    <subcellularLocation>
        <location evidence="1 10">Cell outer membrane</location>
        <topology evidence="1 10">Multi-pass membrane protein</topology>
    </subcellularLocation>
</comment>
<keyword evidence="6 11" id="KW-0798">TonB box</keyword>
<feature type="domain" description="TonB-dependent receptor plug" evidence="13">
    <location>
        <begin position="126"/>
        <end position="230"/>
    </location>
</feature>
<evidence type="ECO:0000256" key="8">
    <source>
        <dbReference type="ARBA" id="ARBA00023170"/>
    </source>
</evidence>
<evidence type="ECO:0000256" key="3">
    <source>
        <dbReference type="ARBA" id="ARBA00022452"/>
    </source>
</evidence>
<dbReference type="Gene3D" id="2.40.170.20">
    <property type="entry name" value="TonB-dependent receptor, beta-barrel domain"/>
    <property type="match status" value="1"/>
</dbReference>
<dbReference type="AlphaFoldDB" id="A0A2D0NEJ0"/>
<dbReference type="Gene3D" id="2.170.130.10">
    <property type="entry name" value="TonB-dependent receptor, plug domain"/>
    <property type="match status" value="1"/>
</dbReference>
<gene>
    <name evidence="14" type="ORF">CRP01_08835</name>
</gene>
<proteinExistence type="inferred from homology"/>
<evidence type="ECO:0000259" key="13">
    <source>
        <dbReference type="Pfam" id="PF07715"/>
    </source>
</evidence>
<evidence type="ECO:0000259" key="12">
    <source>
        <dbReference type="Pfam" id="PF00593"/>
    </source>
</evidence>
<evidence type="ECO:0000256" key="1">
    <source>
        <dbReference type="ARBA" id="ARBA00004571"/>
    </source>
</evidence>
<dbReference type="EMBL" id="PDUD01000013">
    <property type="protein sequence ID" value="PHN06912.1"/>
    <property type="molecule type" value="Genomic_DNA"/>
</dbReference>
<evidence type="ECO:0000313" key="15">
    <source>
        <dbReference type="Proteomes" id="UP000223913"/>
    </source>
</evidence>